<gene>
    <name evidence="1" type="ORF">METZ01_LOCUS232293</name>
</gene>
<name>A0A382GWU6_9ZZZZ</name>
<dbReference type="AlphaFoldDB" id="A0A382GWU6"/>
<proteinExistence type="predicted"/>
<sequence length="29" mass="3106">MLQGTTMKLFSLENRNIAVTGASSGFGHH</sequence>
<protein>
    <submittedName>
        <fullName evidence="1">Uncharacterized protein</fullName>
    </submittedName>
</protein>
<dbReference type="EMBL" id="UINC01057839">
    <property type="protein sequence ID" value="SVB79439.1"/>
    <property type="molecule type" value="Genomic_DNA"/>
</dbReference>
<accession>A0A382GWU6</accession>
<evidence type="ECO:0000313" key="1">
    <source>
        <dbReference type="EMBL" id="SVB79439.1"/>
    </source>
</evidence>
<organism evidence="1">
    <name type="scientific">marine metagenome</name>
    <dbReference type="NCBI Taxonomy" id="408172"/>
    <lineage>
        <taxon>unclassified sequences</taxon>
        <taxon>metagenomes</taxon>
        <taxon>ecological metagenomes</taxon>
    </lineage>
</organism>
<reference evidence="1" key="1">
    <citation type="submission" date="2018-05" db="EMBL/GenBank/DDBJ databases">
        <authorList>
            <person name="Lanie J.A."/>
            <person name="Ng W.-L."/>
            <person name="Kazmierczak K.M."/>
            <person name="Andrzejewski T.M."/>
            <person name="Davidsen T.M."/>
            <person name="Wayne K.J."/>
            <person name="Tettelin H."/>
            <person name="Glass J.I."/>
            <person name="Rusch D."/>
            <person name="Podicherti R."/>
            <person name="Tsui H.-C.T."/>
            <person name="Winkler M.E."/>
        </authorList>
    </citation>
    <scope>NUCLEOTIDE SEQUENCE</scope>
</reference>
<feature type="non-terminal residue" evidence="1">
    <location>
        <position position="29"/>
    </location>
</feature>